<dbReference type="AlphaFoldDB" id="A0AAD4L7Y6"/>
<name>A0AAD4L7Y6_9AGAM</name>
<sequence>MGPATASDALRLRLFSRLASAYNSTYTTESNEYPATSEYSSATNSTSDYPAHFEFVSQLNAIDPKRTIFSDPPMFFDSSGLQLSPSLFPTLAWPRRSLTMASMDYPLAYLRTFFPPPFRALHRIRRTPPSALCRPKKPHGSHQGEIHMP</sequence>
<gene>
    <name evidence="2" type="ORF">EDB92DRAFT_1956028</name>
</gene>
<evidence type="ECO:0000313" key="3">
    <source>
        <dbReference type="Proteomes" id="UP001201163"/>
    </source>
</evidence>
<reference evidence="2" key="1">
    <citation type="submission" date="2022-01" db="EMBL/GenBank/DDBJ databases">
        <title>Comparative genomics reveals a dynamic genome evolution in the ectomycorrhizal milk-cap (Lactarius) mushrooms.</title>
        <authorList>
            <consortium name="DOE Joint Genome Institute"/>
            <person name="Lebreton A."/>
            <person name="Tang N."/>
            <person name="Kuo A."/>
            <person name="LaButti K."/>
            <person name="Drula E."/>
            <person name="Barry K."/>
            <person name="Clum A."/>
            <person name="Lipzen A."/>
            <person name="Mousain D."/>
            <person name="Ng V."/>
            <person name="Wang R."/>
            <person name="Wang X."/>
            <person name="Dai Y."/>
            <person name="Henrissat B."/>
            <person name="Grigoriev I.V."/>
            <person name="Guerin-Laguette A."/>
            <person name="Yu F."/>
            <person name="Martin F.M."/>
        </authorList>
    </citation>
    <scope>NUCLEOTIDE SEQUENCE</scope>
    <source>
        <strain evidence="2">QP</strain>
    </source>
</reference>
<dbReference type="EMBL" id="JAKELL010000205">
    <property type="protein sequence ID" value="KAH8978780.1"/>
    <property type="molecule type" value="Genomic_DNA"/>
</dbReference>
<organism evidence="2 3">
    <name type="scientific">Lactarius akahatsu</name>
    <dbReference type="NCBI Taxonomy" id="416441"/>
    <lineage>
        <taxon>Eukaryota</taxon>
        <taxon>Fungi</taxon>
        <taxon>Dikarya</taxon>
        <taxon>Basidiomycota</taxon>
        <taxon>Agaricomycotina</taxon>
        <taxon>Agaricomycetes</taxon>
        <taxon>Russulales</taxon>
        <taxon>Russulaceae</taxon>
        <taxon>Lactarius</taxon>
    </lineage>
</organism>
<keyword evidence="3" id="KW-1185">Reference proteome</keyword>
<comment type="caution">
    <text evidence="2">The sequence shown here is derived from an EMBL/GenBank/DDBJ whole genome shotgun (WGS) entry which is preliminary data.</text>
</comment>
<protein>
    <submittedName>
        <fullName evidence="2">Uncharacterized protein</fullName>
    </submittedName>
</protein>
<dbReference type="Proteomes" id="UP001201163">
    <property type="component" value="Unassembled WGS sequence"/>
</dbReference>
<proteinExistence type="predicted"/>
<evidence type="ECO:0000256" key="1">
    <source>
        <dbReference type="SAM" id="MobiDB-lite"/>
    </source>
</evidence>
<evidence type="ECO:0000313" key="2">
    <source>
        <dbReference type="EMBL" id="KAH8978780.1"/>
    </source>
</evidence>
<accession>A0AAD4L7Y6</accession>
<feature type="region of interest" description="Disordered" evidence="1">
    <location>
        <begin position="129"/>
        <end position="149"/>
    </location>
</feature>